<dbReference type="Proteomes" id="UP000258309">
    <property type="component" value="Unassembled WGS sequence"/>
</dbReference>
<protein>
    <recommendedName>
        <fullName evidence="3">Saccharopine dehydrogenase NADP binding domain-containing protein</fullName>
    </recommendedName>
</protein>
<evidence type="ECO:0000313" key="4">
    <source>
        <dbReference type="EMBL" id="RFU23700.1"/>
    </source>
</evidence>
<gene>
    <name evidence="4" type="ORF">B7463_g12639</name>
</gene>
<dbReference type="OMA" id="GPYQLYG"/>
<dbReference type="Gene3D" id="3.40.50.720">
    <property type="entry name" value="NAD(P)-binding Rossmann-like Domain"/>
    <property type="match status" value="1"/>
</dbReference>
<feature type="domain" description="Saccharopine dehydrogenase NADP binding" evidence="3">
    <location>
        <begin position="10"/>
        <end position="138"/>
    </location>
</feature>
<evidence type="ECO:0000256" key="2">
    <source>
        <dbReference type="SAM" id="Phobius"/>
    </source>
</evidence>
<feature type="non-terminal residue" evidence="4">
    <location>
        <position position="410"/>
    </location>
</feature>
<feature type="transmembrane region" description="Helical" evidence="2">
    <location>
        <begin position="281"/>
        <end position="303"/>
    </location>
</feature>
<keyword evidence="2" id="KW-0812">Transmembrane</keyword>
<feature type="non-terminal residue" evidence="4">
    <location>
        <position position="1"/>
    </location>
</feature>
<keyword evidence="2" id="KW-0472">Membrane</keyword>
<name>A0A3E2GRI5_SCYLI</name>
<dbReference type="GO" id="GO:0005811">
    <property type="term" value="C:lipid droplet"/>
    <property type="evidence" value="ECO:0007669"/>
    <property type="project" value="TreeGrafter"/>
</dbReference>
<dbReference type="SUPFAM" id="SSF51735">
    <property type="entry name" value="NAD(P)-binding Rossmann-fold domains"/>
    <property type="match status" value="1"/>
</dbReference>
<organism evidence="4 5">
    <name type="scientific">Scytalidium lignicola</name>
    <name type="common">Hyphomycete</name>
    <dbReference type="NCBI Taxonomy" id="5539"/>
    <lineage>
        <taxon>Eukaryota</taxon>
        <taxon>Fungi</taxon>
        <taxon>Dikarya</taxon>
        <taxon>Ascomycota</taxon>
        <taxon>Pezizomycotina</taxon>
        <taxon>Leotiomycetes</taxon>
        <taxon>Leotiomycetes incertae sedis</taxon>
        <taxon>Scytalidium</taxon>
    </lineage>
</organism>
<evidence type="ECO:0000313" key="5">
    <source>
        <dbReference type="Proteomes" id="UP000258309"/>
    </source>
</evidence>
<dbReference type="Pfam" id="PF03435">
    <property type="entry name" value="Sacchrp_dh_NADP"/>
    <property type="match status" value="1"/>
</dbReference>
<dbReference type="GO" id="GO:0005739">
    <property type="term" value="C:mitochondrion"/>
    <property type="evidence" value="ECO:0007669"/>
    <property type="project" value="TreeGrafter"/>
</dbReference>
<dbReference type="PANTHER" id="PTHR12286:SF5">
    <property type="entry name" value="SACCHAROPINE DEHYDROGENASE-LIKE OXIDOREDUCTASE"/>
    <property type="match status" value="1"/>
</dbReference>
<dbReference type="GO" id="GO:0009247">
    <property type="term" value="P:glycolipid biosynthetic process"/>
    <property type="evidence" value="ECO:0007669"/>
    <property type="project" value="TreeGrafter"/>
</dbReference>
<keyword evidence="2" id="KW-1133">Transmembrane helix</keyword>
<dbReference type="AlphaFoldDB" id="A0A3E2GRI5"/>
<dbReference type="PANTHER" id="PTHR12286">
    <property type="entry name" value="SACCHAROPINE DEHYDROGENASE-LIKE OXIDOREDUCTASE"/>
    <property type="match status" value="1"/>
</dbReference>
<comment type="caution">
    <text evidence="4">The sequence shown here is derived from an EMBL/GenBank/DDBJ whole genome shotgun (WGS) entry which is preliminary data.</text>
</comment>
<dbReference type="EMBL" id="NCSJ02000649">
    <property type="protein sequence ID" value="RFU23700.1"/>
    <property type="molecule type" value="Genomic_DNA"/>
</dbReference>
<proteinExistence type="inferred from homology"/>
<evidence type="ECO:0000259" key="3">
    <source>
        <dbReference type="Pfam" id="PF03435"/>
    </source>
</evidence>
<accession>A0A3E2GRI5</accession>
<reference evidence="4 5" key="1">
    <citation type="submission" date="2018-05" db="EMBL/GenBank/DDBJ databases">
        <title>Draft genome sequence of Scytalidium lignicola DSM 105466, a ubiquitous saprotrophic fungus.</title>
        <authorList>
            <person name="Buettner E."/>
            <person name="Gebauer A.M."/>
            <person name="Hofrichter M."/>
            <person name="Liers C."/>
            <person name="Kellner H."/>
        </authorList>
    </citation>
    <scope>NUCLEOTIDE SEQUENCE [LARGE SCALE GENOMIC DNA]</scope>
    <source>
        <strain evidence="4 5">DSM 105466</strain>
    </source>
</reference>
<comment type="similarity">
    <text evidence="1">Belongs to the saccharopine dehydrogenase family.</text>
</comment>
<dbReference type="OrthoDB" id="10268090at2759"/>
<keyword evidence="5" id="KW-1185">Reference proteome</keyword>
<evidence type="ECO:0000256" key="1">
    <source>
        <dbReference type="ARBA" id="ARBA00038048"/>
    </source>
</evidence>
<dbReference type="GO" id="GO:0005886">
    <property type="term" value="C:plasma membrane"/>
    <property type="evidence" value="ECO:0007669"/>
    <property type="project" value="TreeGrafter"/>
</dbReference>
<dbReference type="InterPro" id="IPR005097">
    <property type="entry name" value="Sacchrp_dh_NADP-bd"/>
</dbReference>
<dbReference type="InterPro" id="IPR051276">
    <property type="entry name" value="Saccharopine_DH-like_oxidrdct"/>
</dbReference>
<sequence length="410" mass="44765">MSSNRQYELVLFGATGYTGKLTAQHIVAHLPTDLRWALAGRSASKLKEIAAACKSLNPDRIEPEIEVCNLNDKELDALAKKTIVLIATVGPYTVYGEHAFKACAENGTHYIDCTAEVPYVTKMIKKYESVAKKTGAIMIPQLGLESSAADLLTWSTVKKVRERFSAPTKEVIVSADFKSGASGGTIATALGILDAMSLKEVAEAFKPFSLCPIPGPKEQVSTPWTTKFLGVHIVSDLGTLTDSICSGPDVPIVYRTWGLLGGASNYGPRFKFSEYAKARNYLTALLFHFSFLFLKLFAVIPFVRKFARRYLYKPGEGPTLEQSKNDGLDFRAVGIPDVDQPTSSKAFGRATYSGSMYLLTGVFMSTAAISILRDEHKELTGGVYTPATLGESFIDRLVEGGFKIETKIYE</sequence>
<dbReference type="InterPro" id="IPR036291">
    <property type="entry name" value="NAD(P)-bd_dom_sf"/>
</dbReference>